<dbReference type="EMBL" id="AZHX01002583">
    <property type="protein sequence ID" value="ETW93792.1"/>
    <property type="molecule type" value="Genomic_DNA"/>
</dbReference>
<organism evidence="1 2">
    <name type="scientific">Candidatus Entotheonella gemina</name>
    <dbReference type="NCBI Taxonomy" id="1429439"/>
    <lineage>
        <taxon>Bacteria</taxon>
        <taxon>Pseudomonadati</taxon>
        <taxon>Nitrospinota/Tectimicrobiota group</taxon>
        <taxon>Candidatus Tectimicrobiota</taxon>
        <taxon>Candidatus Entotheonellia</taxon>
        <taxon>Candidatus Entotheonellales</taxon>
        <taxon>Candidatus Entotheonellaceae</taxon>
        <taxon>Candidatus Entotheonella</taxon>
    </lineage>
</organism>
<dbReference type="InterPro" id="IPR011990">
    <property type="entry name" value="TPR-like_helical_dom_sf"/>
</dbReference>
<reference evidence="1 2" key="1">
    <citation type="journal article" date="2014" name="Nature">
        <title>An environmental bacterial taxon with a large and distinct metabolic repertoire.</title>
        <authorList>
            <person name="Wilson M.C."/>
            <person name="Mori T."/>
            <person name="Ruckert C."/>
            <person name="Uria A.R."/>
            <person name="Helf M.J."/>
            <person name="Takada K."/>
            <person name="Gernert C."/>
            <person name="Steffens U.A."/>
            <person name="Heycke N."/>
            <person name="Schmitt S."/>
            <person name="Rinke C."/>
            <person name="Helfrich E.J."/>
            <person name="Brachmann A.O."/>
            <person name="Gurgui C."/>
            <person name="Wakimoto T."/>
            <person name="Kracht M."/>
            <person name="Crusemann M."/>
            <person name="Hentschel U."/>
            <person name="Abe I."/>
            <person name="Matsunaga S."/>
            <person name="Kalinowski J."/>
            <person name="Takeyama H."/>
            <person name="Piel J."/>
        </authorList>
    </citation>
    <scope>NUCLEOTIDE SEQUENCE [LARGE SCALE GENOMIC DNA]</scope>
    <source>
        <strain evidence="2">TSY2</strain>
    </source>
</reference>
<comment type="caution">
    <text evidence="1">The sequence shown here is derived from an EMBL/GenBank/DDBJ whole genome shotgun (WGS) entry which is preliminary data.</text>
</comment>
<feature type="non-terminal residue" evidence="1">
    <location>
        <position position="1"/>
    </location>
</feature>
<dbReference type="PANTHER" id="PTHR47691">
    <property type="entry name" value="REGULATOR-RELATED"/>
    <property type="match status" value="1"/>
</dbReference>
<dbReference type="Gene3D" id="1.25.40.10">
    <property type="entry name" value="Tetratricopeptide repeat domain"/>
    <property type="match status" value="2"/>
</dbReference>
<dbReference type="HOGENOM" id="CLU_049271_0_0_7"/>
<evidence type="ECO:0000313" key="1">
    <source>
        <dbReference type="EMBL" id="ETW93792.1"/>
    </source>
</evidence>
<keyword evidence="2" id="KW-1185">Reference proteome</keyword>
<name>W4L707_9BACT</name>
<proteinExistence type="predicted"/>
<gene>
    <name evidence="1" type="ORF">ETSY2_50825</name>
</gene>
<protein>
    <submittedName>
        <fullName evidence="1">Uncharacterized protein</fullName>
    </submittedName>
</protein>
<dbReference type="SUPFAM" id="SSF48452">
    <property type="entry name" value="TPR-like"/>
    <property type="match status" value="2"/>
</dbReference>
<evidence type="ECO:0000313" key="2">
    <source>
        <dbReference type="Proteomes" id="UP000019140"/>
    </source>
</evidence>
<dbReference type="Proteomes" id="UP000019140">
    <property type="component" value="Unassembled WGS sequence"/>
</dbReference>
<accession>W4L707</accession>
<dbReference type="AlphaFoldDB" id="W4L707"/>
<dbReference type="PANTHER" id="PTHR47691:SF3">
    <property type="entry name" value="HTH-TYPE TRANSCRIPTIONAL REGULATOR RV0890C-RELATED"/>
    <property type="match status" value="1"/>
</dbReference>
<sequence>RELLAMHFVRGREGRRSVTYLIQAAGNARRRQAHQEAIKHLMTALEATADLPDESERTAYERDVYLALAPSLRVMKGPASRETEQAYLQAQSLCQQTGDTAQRLTMLEGLCSCYVVRGEYLKAREMGVEALHLAQGEEEPMRLLEAHRSLGTILMFMGEPGVALTHLEAGIALYHPRQHPELVLLHGLDLGVICWSTSALVLWTLGYAEQARRHMDKAMGLAQEHVHPYSSAFALCRAIDIHLLRGEIVQAQDKLESVRHLAETHHFPFWIVRAKLYQGQVEVATGQPEQGITRLRQGLEAQETQGVGIGRTPWLATLAGAYGQIGQPDTGLEIIEAAFAVVQSKGEHFQEAELYRLKGELLSDEAPLQRALTIARQQQAKSLELKAAISLGRLWQQQGKRREAHALMTQVYGWFTEGFDTAALQEARTFLSPYTPSSSSTTLESNKNAS</sequence>